<proteinExistence type="predicted"/>
<keyword evidence="2" id="KW-1185">Reference proteome</keyword>
<reference evidence="1" key="2">
    <citation type="submission" date="2025-09" db="UniProtKB">
        <authorList>
            <consortium name="EnsemblPlants"/>
        </authorList>
    </citation>
    <scope>IDENTIFICATION</scope>
</reference>
<protein>
    <submittedName>
        <fullName evidence="1">Uncharacterized protein</fullName>
    </submittedName>
</protein>
<evidence type="ECO:0000313" key="2">
    <source>
        <dbReference type="Proteomes" id="UP001732700"/>
    </source>
</evidence>
<organism evidence="1 2">
    <name type="scientific">Avena sativa</name>
    <name type="common">Oat</name>
    <dbReference type="NCBI Taxonomy" id="4498"/>
    <lineage>
        <taxon>Eukaryota</taxon>
        <taxon>Viridiplantae</taxon>
        <taxon>Streptophyta</taxon>
        <taxon>Embryophyta</taxon>
        <taxon>Tracheophyta</taxon>
        <taxon>Spermatophyta</taxon>
        <taxon>Magnoliopsida</taxon>
        <taxon>Liliopsida</taxon>
        <taxon>Poales</taxon>
        <taxon>Poaceae</taxon>
        <taxon>BOP clade</taxon>
        <taxon>Pooideae</taxon>
        <taxon>Poodae</taxon>
        <taxon>Poeae</taxon>
        <taxon>Poeae Chloroplast Group 1 (Aveneae type)</taxon>
        <taxon>Aveninae</taxon>
        <taxon>Avena</taxon>
    </lineage>
</organism>
<dbReference type="Proteomes" id="UP001732700">
    <property type="component" value="Chromosome 3D"/>
</dbReference>
<sequence length="377" mass="42252">MGSGFHAAARTTQRGLQQLLDPAGREETIGHLRRLKILHLTGVHITEEALEHFLSKSVALEQLEIFQCRNIICLTIPCALQQLKILKVEWCLVLQAVEINAPKLSTFYYSGTALLGISVRDSSQLKDVQLLYPSCILYYARTRLPSIARNVKSLTLISCGENVNTPMLPSKLSRLKKLEIKLIGSKPAFSPQYDALSLVSFLEASPALDSFILHISRDVMSHDSVADDYVYLRRKLEFRHEHLRRVLITGFRASKSLVELVIYILESVPSLEGLTLDTTNCFVGAMTGSVAEAQVAVEVAGRCIAGRVPAGVEFKKVAIYIGNQQCKCQWKWYHTHFQYLVFISTIFYTTNNTSRFWNPSCPAPKGHETTVDIFSMA</sequence>
<accession>A0ACD5W4A4</accession>
<name>A0ACD5W4A4_AVESA</name>
<reference evidence="1" key="1">
    <citation type="submission" date="2021-05" db="EMBL/GenBank/DDBJ databases">
        <authorList>
            <person name="Scholz U."/>
            <person name="Mascher M."/>
            <person name="Fiebig A."/>
        </authorList>
    </citation>
    <scope>NUCLEOTIDE SEQUENCE [LARGE SCALE GENOMIC DNA]</scope>
</reference>
<dbReference type="EnsemblPlants" id="AVESA.00010b.r2.3DG0551320.1">
    <property type="protein sequence ID" value="AVESA.00010b.r2.3DG0551320.1.CDS"/>
    <property type="gene ID" value="AVESA.00010b.r2.3DG0551320"/>
</dbReference>
<evidence type="ECO:0000313" key="1">
    <source>
        <dbReference type="EnsemblPlants" id="AVESA.00010b.r2.3DG0551320.1.CDS"/>
    </source>
</evidence>